<dbReference type="GO" id="GO:0010181">
    <property type="term" value="F:FMN binding"/>
    <property type="evidence" value="ECO:0007669"/>
    <property type="project" value="InterPro"/>
</dbReference>
<dbReference type="RefSeq" id="WP_211038213.1">
    <property type="nucleotide sequence ID" value="NZ_JAELVF020000001.1"/>
</dbReference>
<keyword evidence="7" id="KW-0408">Iron</keyword>
<keyword evidence="5" id="KW-0479">Metal-binding</keyword>
<keyword evidence="11" id="KW-1185">Reference proteome</keyword>
<evidence type="ECO:0000256" key="5">
    <source>
        <dbReference type="ARBA" id="ARBA00022723"/>
    </source>
</evidence>
<reference evidence="10" key="1">
    <citation type="submission" date="2021-06" db="EMBL/GenBank/DDBJ databases">
        <title>Sequencing of actinobacteria type strains.</title>
        <authorList>
            <person name="Nguyen G.-S."/>
            <person name="Wentzel A."/>
        </authorList>
    </citation>
    <scope>NUCLEOTIDE SEQUENCE</scope>
    <source>
        <strain evidence="10">P38-E01</strain>
    </source>
</reference>
<protein>
    <submittedName>
        <fullName evidence="10">NADH:flavin oxidoreductase</fullName>
    </submittedName>
</protein>
<dbReference type="PANTHER" id="PTHR42917">
    <property type="entry name" value="2,4-DIENOYL-COA REDUCTASE"/>
    <property type="match status" value="1"/>
</dbReference>
<dbReference type="Pfam" id="PF00724">
    <property type="entry name" value="Oxidored_FMN"/>
    <property type="match status" value="1"/>
</dbReference>
<comment type="cofactor">
    <cofactor evidence="1">
        <name>FMN</name>
        <dbReference type="ChEBI" id="CHEBI:58210"/>
    </cofactor>
</comment>
<dbReference type="Gene3D" id="3.20.20.70">
    <property type="entry name" value="Aldolase class I"/>
    <property type="match status" value="1"/>
</dbReference>
<name>A0A949N2W9_9ACTN</name>
<evidence type="ECO:0000256" key="3">
    <source>
        <dbReference type="ARBA" id="ARBA00022630"/>
    </source>
</evidence>
<organism evidence="10 11">
    <name type="scientific">Streptomyces tardus</name>
    <dbReference type="NCBI Taxonomy" id="2780544"/>
    <lineage>
        <taxon>Bacteria</taxon>
        <taxon>Bacillati</taxon>
        <taxon>Actinomycetota</taxon>
        <taxon>Actinomycetes</taxon>
        <taxon>Kitasatosporales</taxon>
        <taxon>Streptomycetaceae</taxon>
        <taxon>Streptomyces</taxon>
    </lineage>
</organism>
<dbReference type="GO" id="GO:0016491">
    <property type="term" value="F:oxidoreductase activity"/>
    <property type="evidence" value="ECO:0007669"/>
    <property type="project" value="UniProtKB-KW"/>
</dbReference>
<evidence type="ECO:0000259" key="9">
    <source>
        <dbReference type="Pfam" id="PF00724"/>
    </source>
</evidence>
<accession>A0A949N2W9</accession>
<evidence type="ECO:0000256" key="4">
    <source>
        <dbReference type="ARBA" id="ARBA00022643"/>
    </source>
</evidence>
<dbReference type="Proteomes" id="UP000694501">
    <property type="component" value="Unassembled WGS sequence"/>
</dbReference>
<keyword evidence="8" id="KW-0411">Iron-sulfur</keyword>
<feature type="domain" description="NADH:flavin oxidoreductase/NADH oxidase N-terminal" evidence="9">
    <location>
        <begin position="27"/>
        <end position="362"/>
    </location>
</feature>
<evidence type="ECO:0000313" key="11">
    <source>
        <dbReference type="Proteomes" id="UP000694501"/>
    </source>
</evidence>
<evidence type="ECO:0000313" key="10">
    <source>
        <dbReference type="EMBL" id="MBU7599390.1"/>
    </source>
</evidence>
<sequence>MSTTDAASDTSAPAHAPASVHLSDVVRPVTVAGLELSSPFVMAPMTRSFSPGGVPTEEVAAYYRRRAEHRVGLILTEGVFPDHPSAGDAPAVPRLAPWSADGWRRVVEEVHAAGGKIFPQLWHMGGNQPVEAAGPVHTPSGIDGRARHRGEALTTPEIDELVQRYADSARLAHELGFDGVEVHAAHGYLLDAFHWEVTNRRQDEYGKDLAGRTRLTTEVIAAVRAATSPDFPISVRFSQWKGEDYGARISHSPAELEALLTPFVEAGATILHPSTRRHWEPGFEGSELSLAGWTKKLTGLPTIVVGSVGLNTPFLERGEVGTADVGPLLERYEGGEFDLIAVGRALLANPDWITKTAAGRFDELTPWTKDVAAKLW</sequence>
<dbReference type="CDD" id="cd04747">
    <property type="entry name" value="OYE_like_5_FMN"/>
    <property type="match status" value="1"/>
</dbReference>
<dbReference type="SUPFAM" id="SSF51395">
    <property type="entry name" value="FMN-linked oxidoreductases"/>
    <property type="match status" value="1"/>
</dbReference>
<gene>
    <name evidence="10" type="ORF">JGS22_017645</name>
</gene>
<dbReference type="InterPro" id="IPR001155">
    <property type="entry name" value="OxRdtase_FMN_N"/>
</dbReference>
<dbReference type="InterPro" id="IPR013785">
    <property type="entry name" value="Aldolase_TIM"/>
</dbReference>
<evidence type="ECO:0000256" key="2">
    <source>
        <dbReference type="ARBA" id="ARBA00001966"/>
    </source>
</evidence>
<evidence type="ECO:0000256" key="7">
    <source>
        <dbReference type="ARBA" id="ARBA00023004"/>
    </source>
</evidence>
<dbReference type="GO" id="GO:0046872">
    <property type="term" value="F:metal ion binding"/>
    <property type="evidence" value="ECO:0007669"/>
    <property type="project" value="UniProtKB-KW"/>
</dbReference>
<dbReference type="PANTHER" id="PTHR42917:SF2">
    <property type="entry name" value="2,4-DIENOYL-COA REDUCTASE [(2E)-ENOYL-COA-PRODUCING]"/>
    <property type="match status" value="1"/>
</dbReference>
<evidence type="ECO:0000256" key="8">
    <source>
        <dbReference type="ARBA" id="ARBA00023014"/>
    </source>
</evidence>
<evidence type="ECO:0000256" key="6">
    <source>
        <dbReference type="ARBA" id="ARBA00023002"/>
    </source>
</evidence>
<dbReference type="AlphaFoldDB" id="A0A949N2W9"/>
<keyword evidence="3" id="KW-0285">Flavoprotein</keyword>
<proteinExistence type="predicted"/>
<dbReference type="EMBL" id="JAELVF020000001">
    <property type="protein sequence ID" value="MBU7599390.1"/>
    <property type="molecule type" value="Genomic_DNA"/>
</dbReference>
<dbReference type="GO" id="GO:0051536">
    <property type="term" value="F:iron-sulfur cluster binding"/>
    <property type="evidence" value="ECO:0007669"/>
    <property type="project" value="UniProtKB-KW"/>
</dbReference>
<keyword evidence="6" id="KW-0560">Oxidoreductase</keyword>
<evidence type="ECO:0000256" key="1">
    <source>
        <dbReference type="ARBA" id="ARBA00001917"/>
    </source>
</evidence>
<comment type="caution">
    <text evidence="10">The sequence shown here is derived from an EMBL/GenBank/DDBJ whole genome shotgun (WGS) entry which is preliminary data.</text>
</comment>
<keyword evidence="4" id="KW-0288">FMN</keyword>
<dbReference type="InterPro" id="IPR051793">
    <property type="entry name" value="NADH:flavin_oxidoreductase"/>
</dbReference>
<comment type="cofactor">
    <cofactor evidence="2">
        <name>[4Fe-4S] cluster</name>
        <dbReference type="ChEBI" id="CHEBI:49883"/>
    </cofactor>
</comment>